<accession>A0ABN5M3D9</accession>
<protein>
    <submittedName>
        <fullName evidence="2">Uncharacterized protein</fullName>
    </submittedName>
</protein>
<sequence length="74" mass="7896">MAIDLGIGVNNYAYVEMLQLVEPCGKRIGDGTRGQGSAASQRRRAGEPCSVMPWVALGAHWVDREALTARPAGL</sequence>
<dbReference type="Proteomes" id="UP000249922">
    <property type="component" value="Chromosome"/>
</dbReference>
<evidence type="ECO:0000313" key="2">
    <source>
        <dbReference type="EMBL" id="AWX92338.1"/>
    </source>
</evidence>
<evidence type="ECO:0000313" key="3">
    <source>
        <dbReference type="Proteomes" id="UP000249922"/>
    </source>
</evidence>
<dbReference type="EMBL" id="CP030239">
    <property type="protein sequence ID" value="AWX92338.1"/>
    <property type="molecule type" value="Genomic_DNA"/>
</dbReference>
<evidence type="ECO:0000256" key="1">
    <source>
        <dbReference type="SAM" id="MobiDB-lite"/>
    </source>
</evidence>
<feature type="region of interest" description="Disordered" evidence="1">
    <location>
        <begin position="28"/>
        <end position="47"/>
    </location>
</feature>
<keyword evidence="3" id="KW-1185">Reference proteome</keyword>
<gene>
    <name evidence="2" type="ORF">DPM13_01105</name>
</gene>
<proteinExistence type="predicted"/>
<name>A0ABN5M3D9_9RHOB</name>
<reference evidence="2 3" key="1">
    <citation type="submission" date="2018-06" db="EMBL/GenBank/DDBJ databases">
        <title>Complete genome sequence of Paracoccus mutanolyticus strain RSP-02 isolated from cellulosic waste.</title>
        <authorList>
            <person name="Amrutha R.N."/>
            <person name="Shrivastav A."/>
            <person name="Buddana S.K."/>
            <person name="Deshpande U."/>
            <person name="Prakasham R.S."/>
        </authorList>
    </citation>
    <scope>NUCLEOTIDE SEQUENCE [LARGE SCALE GENOMIC DNA]</scope>
    <source>
        <strain evidence="2 3">RSP-02</strain>
    </source>
</reference>
<organism evidence="2 3">
    <name type="scientific">Paracoccus mutanolyticus</name>
    <dbReference type="NCBI Taxonomy" id="1499308"/>
    <lineage>
        <taxon>Bacteria</taxon>
        <taxon>Pseudomonadati</taxon>
        <taxon>Pseudomonadota</taxon>
        <taxon>Alphaproteobacteria</taxon>
        <taxon>Rhodobacterales</taxon>
        <taxon>Paracoccaceae</taxon>
        <taxon>Paracoccus</taxon>
    </lineage>
</organism>